<dbReference type="RefSeq" id="WP_328014674.1">
    <property type="nucleotide sequence ID" value="NZ_JARTFS010000001.1"/>
</dbReference>
<reference evidence="1 2" key="1">
    <citation type="submission" date="2023-03" db="EMBL/GenBank/DDBJ databases">
        <title>Bacillus Genome Sequencing.</title>
        <authorList>
            <person name="Dunlap C."/>
        </authorList>
    </citation>
    <scope>NUCLEOTIDE SEQUENCE [LARGE SCALE GENOMIC DNA]</scope>
    <source>
        <strain evidence="1 2">NRS-1717</strain>
    </source>
</reference>
<comment type="caution">
    <text evidence="1">The sequence shown here is derived from an EMBL/GenBank/DDBJ whole genome shotgun (WGS) entry which is preliminary data.</text>
</comment>
<name>A0ABU6NSJ1_9BACI</name>
<dbReference type="Proteomes" id="UP001342826">
    <property type="component" value="Unassembled WGS sequence"/>
</dbReference>
<evidence type="ECO:0000313" key="1">
    <source>
        <dbReference type="EMBL" id="MED4400049.1"/>
    </source>
</evidence>
<dbReference type="EMBL" id="JARTFS010000001">
    <property type="protein sequence ID" value="MED4400049.1"/>
    <property type="molecule type" value="Genomic_DNA"/>
</dbReference>
<gene>
    <name evidence="1" type="ORF">P9271_01575</name>
</gene>
<sequence>MAWCVDTLKIVGEGKIEKSNLCNFELDLGYYDNFVIINEKFGEVIKIIIFPEKLFEKTFLGENIDRYTMHFIKYKEGQPWWITEEDIRLIAKEYHKRSGKKLKLIEEI</sequence>
<evidence type="ECO:0000313" key="2">
    <source>
        <dbReference type="Proteomes" id="UP001342826"/>
    </source>
</evidence>
<keyword evidence="2" id="KW-1185">Reference proteome</keyword>
<protein>
    <submittedName>
        <fullName evidence="1">Uncharacterized protein</fullName>
    </submittedName>
</protein>
<organism evidence="1 2">
    <name type="scientific">Metabacillus fastidiosus</name>
    <dbReference type="NCBI Taxonomy" id="1458"/>
    <lineage>
        <taxon>Bacteria</taxon>
        <taxon>Bacillati</taxon>
        <taxon>Bacillota</taxon>
        <taxon>Bacilli</taxon>
        <taxon>Bacillales</taxon>
        <taxon>Bacillaceae</taxon>
        <taxon>Metabacillus</taxon>
    </lineage>
</organism>
<accession>A0ABU6NSJ1</accession>
<proteinExistence type="predicted"/>